<dbReference type="EMBL" id="PGFT01000001">
    <property type="protein sequence ID" value="MDH4905250.1"/>
    <property type="molecule type" value="Genomic_DNA"/>
</dbReference>
<proteinExistence type="predicted"/>
<sequence length="353" mass="38373">MRHFYLDIIFTIIALAIAAWWGYSHGGMGGMITTLSITAILAVMEISLSFDNAVVNASVLKGWDEFWKKIFLTVGILIAVFGMRLVFPIVIVAVTADLGMMQVIDLALNNPQEYSARLMAHHAEISAFGGIFLLLVFLNFIFDDKDVHWFDWLESRLVKLGKVDAMSVFVALIVLMIAVSWASAEQSSAVLIAGVWGILVYLGVQVVSGMLEGDLEEDLENDASGAAATSAIMKGGIIGFLYLEILDASFSFDGVIGAFAITNDVIVIMLGLAIGAMFVRSMTIFLVDKGTLDEFIYLEHGAHYAIGALAIIMLLSVKFHVPEIITGLIGIAFIGFALWASLKHRKAEAARLN</sequence>
<evidence type="ECO:0000256" key="1">
    <source>
        <dbReference type="SAM" id="Phobius"/>
    </source>
</evidence>
<reference evidence="2 3" key="1">
    <citation type="submission" date="2017-11" db="EMBL/GenBank/DDBJ databases">
        <title>Whole genome sequencing of Psychrobacter pocilloporae S6-60T(=JCM 31058T=LMG 29157T).</title>
        <authorList>
            <person name="Das S.K."/>
        </authorList>
    </citation>
    <scope>NUCLEOTIDE SEQUENCE [LARGE SCALE GENOMIC DNA]</scope>
    <source>
        <strain evidence="2 3">S6-60</strain>
    </source>
</reference>
<dbReference type="NCBIfam" id="NF010614">
    <property type="entry name" value="PRK14013.1-4"/>
    <property type="match status" value="1"/>
</dbReference>
<dbReference type="InterPro" id="IPR007427">
    <property type="entry name" value="DUF475"/>
</dbReference>
<feature type="transmembrane region" description="Helical" evidence="1">
    <location>
        <begin position="29"/>
        <end position="50"/>
    </location>
</feature>
<name>A0ABT6ITU8_9GAMM</name>
<keyword evidence="3" id="KW-1185">Reference proteome</keyword>
<keyword evidence="1" id="KW-1133">Transmembrane helix</keyword>
<keyword evidence="1" id="KW-0472">Membrane</keyword>
<feature type="transmembrane region" description="Helical" evidence="1">
    <location>
        <begin position="5"/>
        <end position="23"/>
    </location>
</feature>
<evidence type="ECO:0000313" key="2">
    <source>
        <dbReference type="EMBL" id="MDH4905250.1"/>
    </source>
</evidence>
<evidence type="ECO:0008006" key="4">
    <source>
        <dbReference type="Google" id="ProtNLM"/>
    </source>
</evidence>
<dbReference type="Proteomes" id="UP001243298">
    <property type="component" value="Unassembled WGS sequence"/>
</dbReference>
<protein>
    <recommendedName>
        <fullName evidence="4">DUF475 domain-containing protein</fullName>
    </recommendedName>
</protein>
<dbReference type="RefSeq" id="WP_284719526.1">
    <property type="nucleotide sequence ID" value="NZ_PGFT01000001.1"/>
</dbReference>
<feature type="transmembrane region" description="Helical" evidence="1">
    <location>
        <begin position="223"/>
        <end position="243"/>
    </location>
</feature>
<comment type="caution">
    <text evidence="2">The sequence shown here is derived from an EMBL/GenBank/DDBJ whole genome shotgun (WGS) entry which is preliminary data.</text>
</comment>
<feature type="transmembrane region" description="Helical" evidence="1">
    <location>
        <begin position="300"/>
        <end position="318"/>
    </location>
</feature>
<gene>
    <name evidence="2" type="ORF">CUR83_09300</name>
</gene>
<feature type="transmembrane region" description="Helical" evidence="1">
    <location>
        <begin position="189"/>
        <end position="211"/>
    </location>
</feature>
<feature type="transmembrane region" description="Helical" evidence="1">
    <location>
        <begin position="70"/>
        <end position="96"/>
    </location>
</feature>
<feature type="transmembrane region" description="Helical" evidence="1">
    <location>
        <begin position="255"/>
        <end position="279"/>
    </location>
</feature>
<evidence type="ECO:0000313" key="3">
    <source>
        <dbReference type="Proteomes" id="UP001243298"/>
    </source>
</evidence>
<feature type="transmembrane region" description="Helical" evidence="1">
    <location>
        <begin position="163"/>
        <end position="183"/>
    </location>
</feature>
<dbReference type="NCBIfam" id="NF010613">
    <property type="entry name" value="PRK14013.1-3"/>
    <property type="match status" value="1"/>
</dbReference>
<dbReference type="PANTHER" id="PTHR30238">
    <property type="entry name" value="MEMBRANE BOUND PREDICTED REDOX MODULATOR"/>
    <property type="match status" value="1"/>
</dbReference>
<dbReference type="PANTHER" id="PTHR30238:SF4">
    <property type="entry name" value="SLL1022 PROTEIN"/>
    <property type="match status" value="1"/>
</dbReference>
<accession>A0ABT6ITU8</accession>
<keyword evidence="1" id="KW-0812">Transmembrane</keyword>
<feature type="transmembrane region" description="Helical" evidence="1">
    <location>
        <begin position="324"/>
        <end position="342"/>
    </location>
</feature>
<feature type="transmembrane region" description="Helical" evidence="1">
    <location>
        <begin position="125"/>
        <end position="142"/>
    </location>
</feature>
<organism evidence="2 3">
    <name type="scientific">Psychrobacter pocilloporae</name>
    <dbReference type="NCBI Taxonomy" id="1775882"/>
    <lineage>
        <taxon>Bacteria</taxon>
        <taxon>Pseudomonadati</taxon>
        <taxon>Pseudomonadota</taxon>
        <taxon>Gammaproteobacteria</taxon>
        <taxon>Moraxellales</taxon>
        <taxon>Moraxellaceae</taxon>
        <taxon>Psychrobacter</taxon>
    </lineage>
</organism>
<dbReference type="Pfam" id="PF04332">
    <property type="entry name" value="DUF475"/>
    <property type="match status" value="1"/>
</dbReference>